<evidence type="ECO:0000313" key="2">
    <source>
        <dbReference type="EMBL" id="BAC47565.1"/>
    </source>
</evidence>
<accession>Q89SV0</accession>
<reference evidence="3" key="1">
    <citation type="journal article" date="2002" name="DNA Res.">
        <title>Complete genomic sequence of nitrogen-fixing symbiotic bacterium Bradyrhizobium japonicum USDA110.</title>
        <authorList>
            <person name="Kaneko T."/>
            <person name="Nakamura Y."/>
            <person name="Sato S."/>
            <person name="Minamisawa K."/>
            <person name="Uchiumi T."/>
            <person name="Sasamoto S."/>
            <person name="Watanabe A."/>
            <person name="Idesawa K."/>
            <person name="Iriguchi M."/>
            <person name="Kawashima K."/>
            <person name="Kohara M."/>
            <person name="Matsumoto M."/>
            <person name="Shimpo S."/>
            <person name="Tsuruoka H."/>
            <person name="Wada T."/>
            <person name="Yamada M."/>
            <person name="Tabata S."/>
        </authorList>
    </citation>
    <scope>NUCLEOTIDE SEQUENCE [LARGE SCALE GENOMIC DNA]</scope>
    <source>
        <strain evidence="3">JCM 10833 / BCRC 13528 / IAM 13628 / NBRC 14792 / USDA 110</strain>
    </source>
</reference>
<dbReference type="PATRIC" id="fig|224911.44.peg.1844"/>
<dbReference type="EnsemblBacteria" id="BAC47565">
    <property type="protein sequence ID" value="BAC47565"/>
    <property type="gene ID" value="BAC47565"/>
</dbReference>
<dbReference type="OrthoDB" id="7872036at2"/>
<gene>
    <name evidence="2" type="ordered locus">blr2300</name>
</gene>
<feature type="region of interest" description="Disordered" evidence="1">
    <location>
        <begin position="665"/>
        <end position="696"/>
    </location>
</feature>
<dbReference type="InParanoid" id="Q89SV0"/>
<dbReference type="EMBL" id="BA000040">
    <property type="protein sequence ID" value="BAC47565.1"/>
    <property type="molecule type" value="Genomic_DNA"/>
</dbReference>
<organism evidence="2 3">
    <name type="scientific">Bradyrhizobium diazoefficiens (strain JCM 10833 / BCRC 13528 / IAM 13628 / NBRC 14792 / USDA 110)</name>
    <dbReference type="NCBI Taxonomy" id="224911"/>
    <lineage>
        <taxon>Bacteria</taxon>
        <taxon>Pseudomonadati</taxon>
        <taxon>Pseudomonadota</taxon>
        <taxon>Alphaproteobacteria</taxon>
        <taxon>Hyphomicrobiales</taxon>
        <taxon>Nitrobacteraceae</taxon>
        <taxon>Bradyrhizobium</taxon>
    </lineage>
</organism>
<dbReference type="eggNOG" id="COG2963">
    <property type="taxonomic scope" value="Bacteria"/>
</dbReference>
<sequence length="865" mass="95925">MGDSAANRLQSLPDRRAEGRAEMRFAFPIQPMPDECLGGLVLRATASNFRRSPLTALRSAGIVTHKPQSLCSRSPDLAKTIADFVGTADVVSVATKFHPQLDEHAGRIDFFGEPLRAFYRDAQKRRVSPRALKLGGWMRAMWSVKLFGFDPATKETLIDSCPVCAKPLGWTVTYGVAFCDHCYRPEKFLGAIWKYPGVDLRDFPQPMVEVNDLQALDFVTNLIDPAPGRKEVARRLVPEMWSDLSNGDIFEVVLHFASMQLAESWDTKRNAIRRRAKSGEGWDKFTPEVLSVAGRALIDGAAGLERFGDFLRDQSKEKSRERTYGWFSELGPLGIMDRNLCASARMILGNAVTTYFETRSDPDMKPIAHLAEKYGVLRSGLSELVKSGLIPAIKFDNLEKSPVLVSEKAFKPIAERKQEVISGTMTAPRVGVHLKDLEELEKIGLLVRVDGPVLKLLRSSVYYTKSSVDDLAAKISQKAVVDEGDDTVRLRVALRSVGARSVPWAVIVAAIADGRLAVTTVKPSAISLGERLAIRDLSSLRQLIEERMAEATPSLQWVGKFEAAELLGTNDVAVWRLAKVGKLKQHADAPVNSPFKRAEIERLAKETIFTPEIVRIGRFRTYREASTWLANQGLNPVLELKKAGWKVYFRAKVEMALSARIEQLPKPERKLPPPRPKGILHGPESPEGRAAARQEAQDHTRIGYATAASVLGCSIFAVQRLVAIGKLIADATVTPFERRHVEALAKAAIFLPEIMARSGYKQDRNVIKWLNANEVRPVLRLKENKVPMFDRTAVENILGRPVSIGNAYPKETKRRLLALVDGGSSVHQASKTCDVEYTTAKAWVRARRSLLLKTPVAGVSRMHLG</sequence>
<protein>
    <submittedName>
        <fullName evidence="2">Blr2300 protein</fullName>
    </submittedName>
</protein>
<evidence type="ECO:0000313" key="3">
    <source>
        <dbReference type="Proteomes" id="UP000002526"/>
    </source>
</evidence>
<feature type="compositionally biased region" description="Basic and acidic residues" evidence="1">
    <location>
        <begin position="684"/>
        <end position="696"/>
    </location>
</feature>
<dbReference type="STRING" id="224911.AAV28_08375"/>
<dbReference type="Proteomes" id="UP000002526">
    <property type="component" value="Chromosome"/>
</dbReference>
<dbReference type="AlphaFoldDB" id="Q89SV0"/>
<name>Q89SV0_BRADU</name>
<dbReference type="KEGG" id="bja:blr2300"/>
<proteinExistence type="predicted"/>
<keyword evidence="3" id="KW-1185">Reference proteome</keyword>
<evidence type="ECO:0000256" key="1">
    <source>
        <dbReference type="SAM" id="MobiDB-lite"/>
    </source>
</evidence>
<dbReference type="HOGENOM" id="CLU_342842_0_0_5"/>